<accession>A0A9N9NUB4</accession>
<evidence type="ECO:0000313" key="3">
    <source>
        <dbReference type="Proteomes" id="UP000789570"/>
    </source>
</evidence>
<name>A0A9N9NUB4_9GLOM</name>
<dbReference type="OrthoDB" id="2420206at2759"/>
<dbReference type="Proteomes" id="UP000789570">
    <property type="component" value="Unassembled WGS sequence"/>
</dbReference>
<evidence type="ECO:0000313" key="2">
    <source>
        <dbReference type="EMBL" id="CAG8764795.1"/>
    </source>
</evidence>
<organism evidence="2 3">
    <name type="scientific">Funneliformis caledonium</name>
    <dbReference type="NCBI Taxonomy" id="1117310"/>
    <lineage>
        <taxon>Eukaryota</taxon>
        <taxon>Fungi</taxon>
        <taxon>Fungi incertae sedis</taxon>
        <taxon>Mucoromycota</taxon>
        <taxon>Glomeromycotina</taxon>
        <taxon>Glomeromycetes</taxon>
        <taxon>Glomerales</taxon>
        <taxon>Glomeraceae</taxon>
        <taxon>Funneliformis</taxon>
    </lineage>
</organism>
<sequence length="204" mass="23175">MKSQNFDDKPVITKSKRGRKALAVSEELDVTGKTHFMVVRRPDHPTPKKKAPKTPKAIIPSNNYCAQCEQKDKDIDELNDQIKKLKTNTQLIDKSSNIVAADLDNSSNQINHELFEGVGMQLQNQFSTTTITLTPTIRDLYDRIGKIERHLNMSIPQPLSFIGTEMPFEMQCQMAPTTLLTHPYEPEDLTMTSDLSPFNLPKQY</sequence>
<keyword evidence="3" id="KW-1185">Reference proteome</keyword>
<evidence type="ECO:0000256" key="1">
    <source>
        <dbReference type="SAM" id="Coils"/>
    </source>
</evidence>
<dbReference type="AlphaFoldDB" id="A0A9N9NUB4"/>
<gene>
    <name evidence="2" type="ORF">FCALED_LOCUS17155</name>
</gene>
<protein>
    <submittedName>
        <fullName evidence="2">5624_t:CDS:1</fullName>
    </submittedName>
</protein>
<dbReference type="EMBL" id="CAJVPQ010024441">
    <property type="protein sequence ID" value="CAG8764795.1"/>
    <property type="molecule type" value="Genomic_DNA"/>
</dbReference>
<comment type="caution">
    <text evidence="2">The sequence shown here is derived from an EMBL/GenBank/DDBJ whole genome shotgun (WGS) entry which is preliminary data.</text>
</comment>
<proteinExistence type="predicted"/>
<keyword evidence="1" id="KW-0175">Coiled coil</keyword>
<reference evidence="2" key="1">
    <citation type="submission" date="2021-06" db="EMBL/GenBank/DDBJ databases">
        <authorList>
            <person name="Kallberg Y."/>
            <person name="Tangrot J."/>
            <person name="Rosling A."/>
        </authorList>
    </citation>
    <scope>NUCLEOTIDE SEQUENCE</scope>
    <source>
        <strain evidence="2">UK204</strain>
    </source>
</reference>
<feature type="coiled-coil region" evidence="1">
    <location>
        <begin position="68"/>
        <end position="95"/>
    </location>
</feature>